<comment type="caution">
    <text evidence="2">The sequence shown here is derived from an EMBL/GenBank/DDBJ whole genome shotgun (WGS) entry which is preliminary data.</text>
</comment>
<name>A0A1U7J4B0_9CYAN</name>
<dbReference type="NCBIfam" id="TIGR04376">
    <property type="entry name" value="TIGR04376 family protein"/>
    <property type="match status" value="1"/>
</dbReference>
<protein>
    <submittedName>
        <fullName evidence="2">TIGR04376 family protein</fullName>
    </submittedName>
</protein>
<dbReference type="STRING" id="549789.NIES30_14645"/>
<accession>A0A1U7J4B0</accession>
<gene>
    <name evidence="2" type="ORF">NIES30_14645</name>
</gene>
<evidence type="ECO:0000313" key="3">
    <source>
        <dbReference type="Proteomes" id="UP000185557"/>
    </source>
</evidence>
<proteinExistence type="predicted"/>
<reference evidence="2 3" key="1">
    <citation type="submission" date="2016-11" db="EMBL/GenBank/DDBJ databases">
        <title>Draft Genome Sequences of Nine Cyanobacterial Strains from Diverse Habitats.</title>
        <authorList>
            <person name="Zhu T."/>
            <person name="Hou S."/>
            <person name="Lu X."/>
            <person name="Hess W.R."/>
        </authorList>
    </citation>
    <scope>NUCLEOTIDE SEQUENCE [LARGE SCALE GENOMIC DNA]</scope>
    <source>
        <strain evidence="2 3">NIES-30</strain>
    </source>
</reference>
<dbReference type="AlphaFoldDB" id="A0A1U7J4B0"/>
<evidence type="ECO:0000313" key="2">
    <source>
        <dbReference type="EMBL" id="OKH47199.1"/>
    </source>
</evidence>
<keyword evidence="3" id="KW-1185">Reference proteome</keyword>
<dbReference type="EMBL" id="MRCG01000010">
    <property type="protein sequence ID" value="OKH47199.1"/>
    <property type="molecule type" value="Genomic_DNA"/>
</dbReference>
<organism evidence="2 3">
    <name type="scientific">Phormidium tenue NIES-30</name>
    <dbReference type="NCBI Taxonomy" id="549789"/>
    <lineage>
        <taxon>Bacteria</taxon>
        <taxon>Bacillati</taxon>
        <taxon>Cyanobacteriota</taxon>
        <taxon>Cyanophyceae</taxon>
        <taxon>Oscillatoriophycideae</taxon>
        <taxon>Oscillatoriales</taxon>
        <taxon>Oscillatoriaceae</taxon>
        <taxon>Phormidium</taxon>
    </lineage>
</organism>
<feature type="compositionally biased region" description="Low complexity" evidence="1">
    <location>
        <begin position="137"/>
        <end position="148"/>
    </location>
</feature>
<dbReference type="RefSeq" id="WP_073609147.1">
    <property type="nucleotide sequence ID" value="NZ_MRCG01000010.1"/>
</dbReference>
<feature type="region of interest" description="Disordered" evidence="1">
    <location>
        <begin position="135"/>
        <end position="170"/>
    </location>
</feature>
<evidence type="ECO:0000256" key="1">
    <source>
        <dbReference type="SAM" id="MobiDB-lite"/>
    </source>
</evidence>
<dbReference type="Proteomes" id="UP000185557">
    <property type="component" value="Unassembled WGS sequence"/>
</dbReference>
<dbReference type="InterPro" id="IPR030816">
    <property type="entry name" value="CHP04376"/>
</dbReference>
<sequence>MGIFEDLSKFLETRLDEFLKANPHLELWGLEDQLRGQEQDAIHLLGDLKRREKQIEDSILSTAQDIQRWHSRIQNAQAANRLDLVKAAQEREAALLRQGNQYWGQMKGVKEQIEQTRNLQKEIHDRRRELKAKIAETQAQQTAQRTTTSWDTGWAKPPFENFGRDSMDPVEESFQRWETEQELEELKRNMGR</sequence>
<dbReference type="OrthoDB" id="511898at2"/>